<protein>
    <submittedName>
        <fullName evidence="3">Uncharacterized protein</fullName>
    </submittedName>
</protein>
<evidence type="ECO:0000313" key="4">
    <source>
        <dbReference type="Proteomes" id="UP001519460"/>
    </source>
</evidence>
<keyword evidence="4" id="KW-1185">Reference proteome</keyword>
<feature type="chain" id="PRO_5044882119" evidence="2">
    <location>
        <begin position="20"/>
        <end position="353"/>
    </location>
</feature>
<proteinExistence type="predicted"/>
<keyword evidence="2" id="KW-0732">Signal</keyword>
<feature type="non-terminal residue" evidence="3">
    <location>
        <position position="353"/>
    </location>
</feature>
<evidence type="ECO:0000256" key="2">
    <source>
        <dbReference type="SAM" id="SignalP"/>
    </source>
</evidence>
<dbReference type="EMBL" id="JACVVK020000123">
    <property type="protein sequence ID" value="KAK7490771.1"/>
    <property type="molecule type" value="Genomic_DNA"/>
</dbReference>
<sequence length="353" mass="38931">MENLNIVAVVVLLSACVSRNSVVSLCHNLEATCLERGTDTFNRFPPETNDTSILDHRHCEVLLTLLECVEDFICTCNITLTQEVQSLFDQSYTEYHDYCRSAIQVTDIVAYTDHFSDPYAVSQVTAHEIREDGDIRCYRTDSSTSQQNGTHPATNPAKPTANEDPQTNLEIGEAVQLAKLEELDARILKECPEYKHCSEVYFEDLQRVYDLPQHIQLPSRCTVSRYNLVCISDSFCTCGHADNALIIGAMKNILALHEAECSESLYTLIYGGGDSGAANFPFLFWCAVMAPHVMGDDHLALISSYPASHPHSDAHALTPSGSRGLTQGVTGMVATGRETFPVDCLVHEVCVTG</sequence>
<evidence type="ECO:0000313" key="3">
    <source>
        <dbReference type="EMBL" id="KAK7490771.1"/>
    </source>
</evidence>
<dbReference type="AlphaFoldDB" id="A0ABD0KUJ3"/>
<name>A0ABD0KUJ3_9CAEN</name>
<feature type="compositionally biased region" description="Polar residues" evidence="1">
    <location>
        <begin position="140"/>
        <end position="153"/>
    </location>
</feature>
<gene>
    <name evidence="3" type="ORF">BaRGS_00018000</name>
</gene>
<feature type="signal peptide" evidence="2">
    <location>
        <begin position="1"/>
        <end position="19"/>
    </location>
</feature>
<comment type="caution">
    <text evidence="3">The sequence shown here is derived from an EMBL/GenBank/DDBJ whole genome shotgun (WGS) entry which is preliminary data.</text>
</comment>
<reference evidence="3 4" key="1">
    <citation type="journal article" date="2023" name="Sci. Data">
        <title>Genome assembly of the Korean intertidal mud-creeper Batillaria attramentaria.</title>
        <authorList>
            <person name="Patra A.K."/>
            <person name="Ho P.T."/>
            <person name="Jun S."/>
            <person name="Lee S.J."/>
            <person name="Kim Y."/>
            <person name="Won Y.J."/>
        </authorList>
    </citation>
    <scope>NUCLEOTIDE SEQUENCE [LARGE SCALE GENOMIC DNA]</scope>
    <source>
        <strain evidence="3">Wonlab-2016</strain>
    </source>
</reference>
<accession>A0ABD0KUJ3</accession>
<evidence type="ECO:0000256" key="1">
    <source>
        <dbReference type="SAM" id="MobiDB-lite"/>
    </source>
</evidence>
<dbReference type="Proteomes" id="UP001519460">
    <property type="component" value="Unassembled WGS sequence"/>
</dbReference>
<organism evidence="3 4">
    <name type="scientific">Batillaria attramentaria</name>
    <dbReference type="NCBI Taxonomy" id="370345"/>
    <lineage>
        <taxon>Eukaryota</taxon>
        <taxon>Metazoa</taxon>
        <taxon>Spiralia</taxon>
        <taxon>Lophotrochozoa</taxon>
        <taxon>Mollusca</taxon>
        <taxon>Gastropoda</taxon>
        <taxon>Caenogastropoda</taxon>
        <taxon>Sorbeoconcha</taxon>
        <taxon>Cerithioidea</taxon>
        <taxon>Batillariidae</taxon>
        <taxon>Batillaria</taxon>
    </lineage>
</organism>
<feature type="region of interest" description="Disordered" evidence="1">
    <location>
        <begin position="140"/>
        <end position="165"/>
    </location>
</feature>